<proteinExistence type="inferred from homology"/>
<feature type="domain" description="Ricin B lectin" evidence="15">
    <location>
        <begin position="575"/>
        <end position="693"/>
    </location>
</feature>
<evidence type="ECO:0000256" key="13">
    <source>
        <dbReference type="ARBA" id="ARBA00023211"/>
    </source>
</evidence>
<dbReference type="SUPFAM" id="SSF53448">
    <property type="entry name" value="Nucleotide-diphospho-sugar transferases"/>
    <property type="match status" value="1"/>
</dbReference>
<evidence type="ECO:0000256" key="2">
    <source>
        <dbReference type="ARBA" id="ARBA00004323"/>
    </source>
</evidence>
<dbReference type="UniPathway" id="UPA00378"/>
<dbReference type="STRING" id="51028.A0A158QAQ8"/>
<keyword evidence="17" id="KW-1185">Reference proteome</keyword>
<dbReference type="Pfam" id="PF00652">
    <property type="entry name" value="Ricin_B_lectin"/>
    <property type="match status" value="1"/>
</dbReference>
<dbReference type="InterPro" id="IPR000772">
    <property type="entry name" value="Ricin_B_lectin"/>
</dbReference>
<keyword evidence="11 14" id="KW-1015">Disulfide bond</keyword>
<keyword evidence="10" id="KW-0472">Membrane</keyword>
<dbReference type="Gene3D" id="3.90.550.10">
    <property type="entry name" value="Spore Coat Polysaccharide Biosynthesis Protein SpsA, Chain A"/>
    <property type="match status" value="1"/>
</dbReference>
<evidence type="ECO:0000256" key="12">
    <source>
        <dbReference type="ARBA" id="ARBA00023180"/>
    </source>
</evidence>
<evidence type="ECO:0000256" key="14">
    <source>
        <dbReference type="RuleBase" id="RU361242"/>
    </source>
</evidence>
<dbReference type="AlphaFoldDB" id="A0A158QAQ8"/>
<evidence type="ECO:0000256" key="7">
    <source>
        <dbReference type="ARBA" id="ARBA00022968"/>
    </source>
</evidence>
<dbReference type="PROSITE" id="PS50231">
    <property type="entry name" value="RICIN_B_LECTIN"/>
    <property type="match status" value="1"/>
</dbReference>
<dbReference type="GO" id="GO:0004653">
    <property type="term" value="F:polypeptide N-acetylgalactosaminyltransferase activity"/>
    <property type="evidence" value="ECO:0007669"/>
    <property type="project" value="TreeGrafter"/>
</dbReference>
<gene>
    <name evidence="16" type="ORF">EVEC_LOCUS5958</name>
</gene>
<evidence type="ECO:0000256" key="8">
    <source>
        <dbReference type="ARBA" id="ARBA00022989"/>
    </source>
</evidence>
<keyword evidence="5" id="KW-0812">Transmembrane</keyword>
<keyword evidence="13 14" id="KW-0464">Manganese</keyword>
<dbReference type="Pfam" id="PF00535">
    <property type="entry name" value="Glycos_transf_2"/>
    <property type="match status" value="1"/>
</dbReference>
<dbReference type="GO" id="GO:0006493">
    <property type="term" value="P:protein O-linked glycosylation"/>
    <property type="evidence" value="ECO:0007669"/>
    <property type="project" value="UniProtKB-ARBA"/>
</dbReference>
<comment type="cofactor">
    <cofactor evidence="1 14">
        <name>Mn(2+)</name>
        <dbReference type="ChEBI" id="CHEBI:29035"/>
    </cofactor>
</comment>
<dbReference type="InterPro" id="IPR029044">
    <property type="entry name" value="Nucleotide-diphossugar_trans"/>
</dbReference>
<evidence type="ECO:0000256" key="3">
    <source>
        <dbReference type="ARBA" id="ARBA00004922"/>
    </source>
</evidence>
<dbReference type="SUPFAM" id="SSF50370">
    <property type="entry name" value="Ricin B-like lectins"/>
    <property type="match status" value="2"/>
</dbReference>
<keyword evidence="7" id="KW-0735">Signal-anchor</keyword>
<comment type="similarity">
    <text evidence="4 14">Belongs to the glycosyltransferase 2 family. GalNAc-T subfamily.</text>
</comment>
<dbReference type="GO" id="GO:0030246">
    <property type="term" value="F:carbohydrate binding"/>
    <property type="evidence" value="ECO:0007669"/>
    <property type="project" value="UniProtKB-KW"/>
</dbReference>
<dbReference type="FunFam" id="2.80.10.50:FF:000123">
    <property type="entry name" value="Polypeptide N-acetylgalactosaminyltransferase"/>
    <property type="match status" value="1"/>
</dbReference>
<keyword evidence="14" id="KW-0808">Transferase</keyword>
<evidence type="ECO:0000256" key="9">
    <source>
        <dbReference type="ARBA" id="ARBA00023034"/>
    </source>
</evidence>
<evidence type="ECO:0000313" key="16">
    <source>
        <dbReference type="EMBL" id="VDD91207.1"/>
    </source>
</evidence>
<keyword evidence="8" id="KW-1133">Transmembrane helix</keyword>
<dbReference type="CDD" id="cd02510">
    <property type="entry name" value="pp-GalNAc-T"/>
    <property type="match status" value="1"/>
</dbReference>
<comment type="pathway">
    <text evidence="3 14">Protein modification; protein glycosylation.</text>
</comment>
<dbReference type="InterPro" id="IPR001173">
    <property type="entry name" value="Glyco_trans_2-like"/>
</dbReference>
<keyword evidence="9 14" id="KW-0333">Golgi apparatus</keyword>
<keyword evidence="14" id="KW-0328">Glycosyltransferase</keyword>
<dbReference type="Gene3D" id="2.80.10.50">
    <property type="match status" value="2"/>
</dbReference>
<dbReference type="WBParaSite" id="EVEC_0000634701-mRNA-1">
    <property type="protein sequence ID" value="EVEC_0000634701-mRNA-1"/>
    <property type="gene ID" value="EVEC_0000634701"/>
</dbReference>
<dbReference type="OrthoDB" id="6119243at2759"/>
<name>A0A158QAQ8_ENTVE</name>
<dbReference type="PANTHER" id="PTHR11675">
    <property type="entry name" value="N-ACETYLGALACTOSAMINYLTRANSFERASE"/>
    <property type="match status" value="1"/>
</dbReference>
<evidence type="ECO:0000256" key="4">
    <source>
        <dbReference type="ARBA" id="ARBA00005680"/>
    </source>
</evidence>
<keyword evidence="12" id="KW-0325">Glycoprotein</keyword>
<protein>
    <recommendedName>
        <fullName evidence="14">Polypeptide N-acetylgalactosaminyltransferase</fullName>
        <ecNumber evidence="14">2.4.1.-</ecNumber>
    </recommendedName>
    <alternativeName>
        <fullName evidence="14">Protein-UDP acetylgalactosaminyltransferase</fullName>
    </alternativeName>
</protein>
<evidence type="ECO:0000256" key="5">
    <source>
        <dbReference type="ARBA" id="ARBA00022692"/>
    </source>
</evidence>
<dbReference type="FunFam" id="3.90.550.10:FF:000053">
    <property type="entry name" value="Polypeptide N-acetylgalactosaminyltransferase"/>
    <property type="match status" value="1"/>
</dbReference>
<reference evidence="18" key="1">
    <citation type="submission" date="2016-04" db="UniProtKB">
        <authorList>
            <consortium name="WormBaseParasite"/>
        </authorList>
    </citation>
    <scope>IDENTIFICATION</scope>
</reference>
<dbReference type="PANTHER" id="PTHR11675:SF131">
    <property type="entry name" value="POLYPEPTIDE N-ACETYLGALACTOSAMINYLTRANSFERASE 9-RELATED"/>
    <property type="match status" value="1"/>
</dbReference>
<evidence type="ECO:0000313" key="17">
    <source>
        <dbReference type="Proteomes" id="UP000274131"/>
    </source>
</evidence>
<evidence type="ECO:0000256" key="10">
    <source>
        <dbReference type="ARBA" id="ARBA00023136"/>
    </source>
</evidence>
<accession>A0A158QAQ8</accession>
<evidence type="ECO:0000256" key="1">
    <source>
        <dbReference type="ARBA" id="ARBA00001936"/>
    </source>
</evidence>
<evidence type="ECO:0000313" key="18">
    <source>
        <dbReference type="WBParaSite" id="EVEC_0000634701-mRNA-1"/>
    </source>
</evidence>
<dbReference type="SMART" id="SM00458">
    <property type="entry name" value="RICIN"/>
    <property type="match status" value="1"/>
</dbReference>
<evidence type="ECO:0000256" key="6">
    <source>
        <dbReference type="ARBA" id="ARBA00022734"/>
    </source>
</evidence>
<evidence type="ECO:0000259" key="15">
    <source>
        <dbReference type="SMART" id="SM00458"/>
    </source>
</evidence>
<organism evidence="18">
    <name type="scientific">Enterobius vermicularis</name>
    <name type="common">Human pinworm</name>
    <dbReference type="NCBI Taxonomy" id="51028"/>
    <lineage>
        <taxon>Eukaryota</taxon>
        <taxon>Metazoa</taxon>
        <taxon>Ecdysozoa</taxon>
        <taxon>Nematoda</taxon>
        <taxon>Chromadorea</taxon>
        <taxon>Rhabditida</taxon>
        <taxon>Spirurina</taxon>
        <taxon>Oxyuridomorpha</taxon>
        <taxon>Oxyuroidea</taxon>
        <taxon>Oxyuridae</taxon>
        <taxon>Enterobius</taxon>
    </lineage>
</organism>
<reference evidence="16 17" key="2">
    <citation type="submission" date="2018-10" db="EMBL/GenBank/DDBJ databases">
        <authorList>
            <consortium name="Pathogen Informatics"/>
        </authorList>
    </citation>
    <scope>NUCLEOTIDE SEQUENCE [LARGE SCALE GENOMIC DNA]</scope>
</reference>
<dbReference type="GO" id="GO:0000139">
    <property type="term" value="C:Golgi membrane"/>
    <property type="evidence" value="ECO:0007669"/>
    <property type="project" value="UniProtKB-SubCell"/>
</dbReference>
<dbReference type="Proteomes" id="UP000274131">
    <property type="component" value="Unassembled WGS sequence"/>
</dbReference>
<dbReference type="InterPro" id="IPR035992">
    <property type="entry name" value="Ricin_B-like_lectins"/>
</dbReference>
<dbReference type="EC" id="2.4.1.-" evidence="14"/>
<keyword evidence="6 14" id="KW-0430">Lectin</keyword>
<comment type="subcellular location">
    <subcellularLocation>
        <location evidence="2 14">Golgi apparatus membrane</location>
        <topology evidence="2 14">Single-pass type II membrane protein</topology>
    </subcellularLocation>
</comment>
<evidence type="ECO:0000256" key="11">
    <source>
        <dbReference type="ARBA" id="ARBA00023157"/>
    </source>
</evidence>
<dbReference type="InterPro" id="IPR045885">
    <property type="entry name" value="GalNAc-T"/>
</dbReference>
<dbReference type="CDD" id="cd23462">
    <property type="entry name" value="beta-trefoil_Ricin_Pgant9-like"/>
    <property type="match status" value="1"/>
</dbReference>
<sequence>MKVPRRRTLFLKFLLIVPTVWLCALFFFAVTGSDNKVEVVDVDELRIRNSKNVLTPKEKVIEGFGPPMKMNEDIVEKVEEKKPKEDGAIPTSVNFNVDADSPIYRKGDKNQAGEMGQAVKIDKEKLSPEERQKYDRGFINNAFNQYVSDMISIHRSLPSNIDEECKTEKYSDNLPATSVIICFHNEAWSVLLRTVHSVLERTPEPLLTEIILVDDFSDMQHLKKDLDQYMSQFPKVHIIRMEKREGLIRARLKGAAVSKGSVITYLDSHCECMEGWIEPLLDRIKRDPTTVVCPVIDVIDDNTFEYHYSKAYFTNVGGFDWSLQFNWHAIPERDRKSRKRHIDPVRSPTMAGGLFSIDRAYFDKLGTYDPGFDIWGGENLELSFKIWMCGGTLEIVPCSHVGHIFRKRSPYKWRSGVNVLKKNSVRLAEVWLDDYKYYYYERINNQTGDFGDVSDRKALRERLGCKSFKWYLDNIFPELFVPGDSIAKGEVLCLESTVGKKLEQIPITLSECRGHSGRQASFVKKNPKLVEFLGLYRVRNAGWVENGGGPQCLDSLVGEDVQKPVTPYPCHGQGGNQVRNRGGHSKNCLDWASHQKKNVGLYWCHNQGGNQFWMLSKDGEIRRDESCIDYAGTDVMTFPCHGMKGNQEWKYDHKIHRLLHVVTGKCLEMSRDGAKLLMETCDQNNAYQQWVFKEYDEEKARKFGLL</sequence>
<dbReference type="EMBL" id="UXUI01008325">
    <property type="protein sequence ID" value="VDD91207.1"/>
    <property type="molecule type" value="Genomic_DNA"/>
</dbReference>